<protein>
    <submittedName>
        <fullName evidence="1">Uncharacterized protein</fullName>
    </submittedName>
</protein>
<dbReference type="KEGG" id="gaz:Pan241w_57550"/>
<evidence type="ECO:0000313" key="1">
    <source>
        <dbReference type="EMBL" id="QDT45629.1"/>
    </source>
</evidence>
<dbReference type="AlphaFoldDB" id="A0A517RP37"/>
<sequence length="44" mass="4977">MIKSTGHRQMKGLRFLVQEKEVAKGCRAHSLFSSLNLSPYVIKS</sequence>
<accession>A0A517RP37</accession>
<keyword evidence="2" id="KW-1185">Reference proteome</keyword>
<evidence type="ECO:0000313" key="2">
    <source>
        <dbReference type="Proteomes" id="UP000317171"/>
    </source>
</evidence>
<dbReference type="Proteomes" id="UP000317171">
    <property type="component" value="Chromosome"/>
</dbReference>
<gene>
    <name evidence="1" type="ORF">Pan241w_57550</name>
</gene>
<reference evidence="1 2" key="1">
    <citation type="submission" date="2019-02" db="EMBL/GenBank/DDBJ databases">
        <title>Deep-cultivation of Planctomycetes and their phenomic and genomic characterization uncovers novel biology.</title>
        <authorList>
            <person name="Wiegand S."/>
            <person name="Jogler M."/>
            <person name="Boedeker C."/>
            <person name="Pinto D."/>
            <person name="Vollmers J."/>
            <person name="Rivas-Marin E."/>
            <person name="Kohn T."/>
            <person name="Peeters S.H."/>
            <person name="Heuer A."/>
            <person name="Rast P."/>
            <person name="Oberbeckmann S."/>
            <person name="Bunk B."/>
            <person name="Jeske O."/>
            <person name="Meyerdierks A."/>
            <person name="Storesund J.E."/>
            <person name="Kallscheuer N."/>
            <person name="Luecker S."/>
            <person name="Lage O.M."/>
            <person name="Pohl T."/>
            <person name="Merkel B.J."/>
            <person name="Hornburger P."/>
            <person name="Mueller R.-W."/>
            <person name="Bruemmer F."/>
            <person name="Labrenz M."/>
            <person name="Spormann A.M."/>
            <person name="Op den Camp H."/>
            <person name="Overmann J."/>
            <person name="Amann R."/>
            <person name="Jetten M.S.M."/>
            <person name="Mascher T."/>
            <person name="Medema M.H."/>
            <person name="Devos D.P."/>
            <person name="Kaster A.-K."/>
            <person name="Ovreas L."/>
            <person name="Rohde M."/>
            <person name="Galperin M.Y."/>
            <person name="Jogler C."/>
        </authorList>
    </citation>
    <scope>NUCLEOTIDE SEQUENCE [LARGE SCALE GENOMIC DNA]</scope>
    <source>
        <strain evidence="1 2">Pan241w</strain>
    </source>
</reference>
<proteinExistence type="predicted"/>
<dbReference type="EMBL" id="CP036269">
    <property type="protein sequence ID" value="QDT45629.1"/>
    <property type="molecule type" value="Genomic_DNA"/>
</dbReference>
<name>A0A517RP37_9PLAN</name>
<organism evidence="1 2">
    <name type="scientific">Gimesia alba</name>
    <dbReference type="NCBI Taxonomy" id="2527973"/>
    <lineage>
        <taxon>Bacteria</taxon>
        <taxon>Pseudomonadati</taxon>
        <taxon>Planctomycetota</taxon>
        <taxon>Planctomycetia</taxon>
        <taxon>Planctomycetales</taxon>
        <taxon>Planctomycetaceae</taxon>
        <taxon>Gimesia</taxon>
    </lineage>
</organism>